<feature type="domain" description="tRNA synthetases class I catalytic" evidence="13">
    <location>
        <begin position="17"/>
        <end position="313"/>
    </location>
</feature>
<dbReference type="GO" id="GO:0005524">
    <property type="term" value="F:ATP binding"/>
    <property type="evidence" value="ECO:0007669"/>
    <property type="project" value="UniProtKB-KW"/>
</dbReference>
<keyword evidence="5" id="KW-0436">Ligase</keyword>
<dbReference type="InterPro" id="IPR024909">
    <property type="entry name" value="Cys-tRNA/MSH_ligase"/>
</dbReference>
<dbReference type="PANTHER" id="PTHR10890">
    <property type="entry name" value="CYSTEINYL-TRNA SYNTHETASE"/>
    <property type="match status" value="1"/>
</dbReference>
<evidence type="ECO:0000256" key="2">
    <source>
        <dbReference type="ARBA" id="ARBA00005594"/>
    </source>
</evidence>
<dbReference type="Gene3D" id="1.20.120.1910">
    <property type="entry name" value="Cysteine-tRNA ligase, C-terminal anti-codon recognition domain"/>
    <property type="match status" value="1"/>
</dbReference>
<dbReference type="Gene3D" id="3.40.50.620">
    <property type="entry name" value="HUPs"/>
    <property type="match status" value="1"/>
</dbReference>
<dbReference type="GO" id="GO:0046872">
    <property type="term" value="F:metal ion binding"/>
    <property type="evidence" value="ECO:0007669"/>
    <property type="project" value="UniProtKB-KW"/>
</dbReference>
<evidence type="ECO:0000256" key="9">
    <source>
        <dbReference type="ARBA" id="ARBA00022840"/>
    </source>
</evidence>
<dbReference type="EMBL" id="CAEZYU010000155">
    <property type="protein sequence ID" value="CAB4760963.1"/>
    <property type="molecule type" value="Genomic_DNA"/>
</dbReference>
<keyword evidence="8" id="KW-0862">Zinc</keyword>
<feature type="domain" description="Cysteinyl-tRNA synthetase class Ia DALR" evidence="14">
    <location>
        <begin position="347"/>
        <end position="380"/>
    </location>
</feature>
<evidence type="ECO:0000259" key="13">
    <source>
        <dbReference type="Pfam" id="PF01406"/>
    </source>
</evidence>
<dbReference type="AlphaFoldDB" id="A0A6J6UQH6"/>
<evidence type="ECO:0000256" key="5">
    <source>
        <dbReference type="ARBA" id="ARBA00022598"/>
    </source>
</evidence>
<dbReference type="CDD" id="cd00672">
    <property type="entry name" value="CysRS_core"/>
    <property type="match status" value="1"/>
</dbReference>
<evidence type="ECO:0000256" key="10">
    <source>
        <dbReference type="ARBA" id="ARBA00022917"/>
    </source>
</evidence>
<dbReference type="PRINTS" id="PR00983">
    <property type="entry name" value="TRNASYNTHCYS"/>
</dbReference>
<dbReference type="EC" id="6.1.1.16" evidence="3"/>
<evidence type="ECO:0000256" key="11">
    <source>
        <dbReference type="ARBA" id="ARBA00023146"/>
    </source>
</evidence>
<keyword evidence="11" id="KW-0030">Aminoacyl-tRNA synthetase</keyword>
<dbReference type="HAMAP" id="MF_00041">
    <property type="entry name" value="Cys_tRNA_synth"/>
    <property type="match status" value="1"/>
</dbReference>
<dbReference type="PANTHER" id="PTHR10890:SF30">
    <property type="entry name" value="CYSTEINE--TRNA LIGASE"/>
    <property type="match status" value="1"/>
</dbReference>
<evidence type="ECO:0000313" key="16">
    <source>
        <dbReference type="EMBL" id="CAB4536202.1"/>
    </source>
</evidence>
<sequence length="459" mass="50550">MIRLYDTALSAVTPLETREAGKVSMYVCGPTVYGPPHLGHGRFSLVFDILRRYLLWSGSEVSYVSNITDIDDKILQRATQEGRDWTELAREYEQIWYSAMDAIGVMRPDHDPHATQYVEQMVQLISDLIHKNAAYVTPDGVYLSVEQVDGYGLLARQSLDEMMTGGGDRVIVGEGHKHHPADFVLWKFAKPGEPAWPSPWGEGRPGWHTECVVMSLDLLGDGFDLHGGGMDLAFPHHENERAQAVALGRSFAGHWMHNGFVEVGGEKMSKSLNNFTTLVDLIEAHDPRAYRLVVLGSHYRSPVEVTDSTIVAAENALDRLDSLARRVAQIDPAELAGAEPDTQAMRAFQEQMNNDLDTPATSAQIFGLVTDINRALDAGDGGRIVGPLIAAWQQILEAVGLEVFGHADQVPEEILALAARRDQAREAKEWATADALRDQIHAAGWLAEDSPTGTQVRLA</sequence>
<dbReference type="GO" id="GO:0004817">
    <property type="term" value="F:cysteine-tRNA ligase activity"/>
    <property type="evidence" value="ECO:0007669"/>
    <property type="project" value="UniProtKB-EC"/>
</dbReference>
<evidence type="ECO:0000256" key="6">
    <source>
        <dbReference type="ARBA" id="ARBA00022723"/>
    </source>
</evidence>
<comment type="cofactor">
    <cofactor evidence="1">
        <name>Zn(2+)</name>
        <dbReference type="ChEBI" id="CHEBI:29105"/>
    </cofactor>
</comment>
<organism evidence="17">
    <name type="scientific">freshwater metagenome</name>
    <dbReference type="NCBI Taxonomy" id="449393"/>
    <lineage>
        <taxon>unclassified sequences</taxon>
        <taxon>metagenomes</taxon>
        <taxon>ecological metagenomes</taxon>
    </lineage>
</organism>
<dbReference type="Pfam" id="PF23493">
    <property type="entry name" value="CysS_C"/>
    <property type="match status" value="1"/>
</dbReference>
<reference evidence="17" key="1">
    <citation type="submission" date="2020-05" db="EMBL/GenBank/DDBJ databases">
        <authorList>
            <person name="Chiriac C."/>
            <person name="Salcher M."/>
            <person name="Ghai R."/>
            <person name="Kavagutti S V."/>
        </authorList>
    </citation>
    <scope>NUCLEOTIDE SEQUENCE</scope>
</reference>
<keyword evidence="10" id="KW-0648">Protein biosynthesis</keyword>
<comment type="similarity">
    <text evidence="2">Belongs to the class-I aminoacyl-tRNA synthetase family.</text>
</comment>
<keyword evidence="7" id="KW-0547">Nucleotide-binding</keyword>
<dbReference type="InterPro" id="IPR032678">
    <property type="entry name" value="tRNA-synt_1_cat_dom"/>
</dbReference>
<evidence type="ECO:0000259" key="15">
    <source>
        <dbReference type="Pfam" id="PF23493"/>
    </source>
</evidence>
<proteinExistence type="inferred from homology"/>
<dbReference type="InterPro" id="IPR015803">
    <property type="entry name" value="Cys-tRNA-ligase"/>
</dbReference>
<name>A0A6J6UQH6_9ZZZZ</name>
<evidence type="ECO:0000259" key="14">
    <source>
        <dbReference type="Pfam" id="PF09190"/>
    </source>
</evidence>
<dbReference type="NCBIfam" id="TIGR00435">
    <property type="entry name" value="cysS"/>
    <property type="match status" value="1"/>
</dbReference>
<feature type="domain" description="Cysteinyl-tRNA ligase anticodon binding" evidence="15">
    <location>
        <begin position="409"/>
        <end position="457"/>
    </location>
</feature>
<dbReference type="InterPro" id="IPR014729">
    <property type="entry name" value="Rossmann-like_a/b/a_fold"/>
</dbReference>
<dbReference type="EMBL" id="CAEZSF010000056">
    <property type="protein sequence ID" value="CAB4536202.1"/>
    <property type="molecule type" value="Genomic_DNA"/>
</dbReference>
<accession>A0A6J6UQH6</accession>
<evidence type="ECO:0000256" key="3">
    <source>
        <dbReference type="ARBA" id="ARBA00012832"/>
    </source>
</evidence>
<dbReference type="GO" id="GO:0005829">
    <property type="term" value="C:cytosol"/>
    <property type="evidence" value="ECO:0007669"/>
    <property type="project" value="TreeGrafter"/>
</dbReference>
<evidence type="ECO:0000313" key="17">
    <source>
        <dbReference type="EMBL" id="CAB4760963.1"/>
    </source>
</evidence>
<dbReference type="GO" id="GO:0006423">
    <property type="term" value="P:cysteinyl-tRNA aminoacylation"/>
    <property type="evidence" value="ECO:0007669"/>
    <property type="project" value="InterPro"/>
</dbReference>
<keyword evidence="6" id="KW-0479">Metal-binding</keyword>
<dbReference type="SUPFAM" id="SSF47323">
    <property type="entry name" value="Anticodon-binding domain of a subclass of class I aminoacyl-tRNA synthetases"/>
    <property type="match status" value="1"/>
</dbReference>
<dbReference type="SUPFAM" id="SSF52374">
    <property type="entry name" value="Nucleotidylyl transferase"/>
    <property type="match status" value="1"/>
</dbReference>
<dbReference type="InterPro" id="IPR009080">
    <property type="entry name" value="tRNAsynth_Ia_anticodon-bd"/>
</dbReference>
<dbReference type="InterPro" id="IPR015273">
    <property type="entry name" value="Cys-tRNA-synt_Ia_DALR"/>
</dbReference>
<evidence type="ECO:0000256" key="8">
    <source>
        <dbReference type="ARBA" id="ARBA00022833"/>
    </source>
</evidence>
<keyword evidence="4" id="KW-0963">Cytoplasm</keyword>
<evidence type="ECO:0000256" key="1">
    <source>
        <dbReference type="ARBA" id="ARBA00001947"/>
    </source>
</evidence>
<keyword evidence="9" id="KW-0067">ATP-binding</keyword>
<protein>
    <recommendedName>
        <fullName evidence="3">cysteine--tRNA ligase</fullName>
        <ecNumber evidence="3">6.1.1.16</ecNumber>
    </recommendedName>
    <alternativeName>
        <fullName evidence="12">Cysteinyl-tRNA synthetase</fullName>
    </alternativeName>
</protein>
<evidence type="ECO:0000256" key="12">
    <source>
        <dbReference type="ARBA" id="ARBA00031499"/>
    </source>
</evidence>
<dbReference type="Pfam" id="PF01406">
    <property type="entry name" value="tRNA-synt_1e"/>
    <property type="match status" value="1"/>
</dbReference>
<gene>
    <name evidence="16" type="ORF">UFOPK1358_00752</name>
    <name evidence="17" type="ORF">UFOPK2766_02207</name>
</gene>
<dbReference type="Pfam" id="PF09190">
    <property type="entry name" value="DALR_2"/>
    <property type="match status" value="1"/>
</dbReference>
<dbReference type="InterPro" id="IPR056411">
    <property type="entry name" value="CysS_C"/>
</dbReference>
<evidence type="ECO:0000256" key="4">
    <source>
        <dbReference type="ARBA" id="ARBA00022490"/>
    </source>
</evidence>
<evidence type="ECO:0000256" key="7">
    <source>
        <dbReference type="ARBA" id="ARBA00022741"/>
    </source>
</evidence>